<proteinExistence type="predicted"/>
<dbReference type="EMBL" id="JANSUY010000007">
    <property type="protein sequence ID" value="MCR9015512.1"/>
    <property type="molecule type" value="Genomic_DNA"/>
</dbReference>
<dbReference type="AlphaFoldDB" id="A0A9X2SYL4"/>
<evidence type="ECO:0000313" key="2">
    <source>
        <dbReference type="Proteomes" id="UP001142175"/>
    </source>
</evidence>
<comment type="caution">
    <text evidence="1">The sequence shown here is derived from an EMBL/GenBank/DDBJ whole genome shotgun (WGS) entry which is preliminary data.</text>
</comment>
<name>A0A9X2SYL4_9BACT</name>
<organism evidence="1 2">
    <name type="scientific">Aquiflexum gelatinilyticum</name>
    <dbReference type="NCBI Taxonomy" id="2961943"/>
    <lineage>
        <taxon>Bacteria</taxon>
        <taxon>Pseudomonadati</taxon>
        <taxon>Bacteroidota</taxon>
        <taxon>Cytophagia</taxon>
        <taxon>Cytophagales</taxon>
        <taxon>Cyclobacteriaceae</taxon>
        <taxon>Aquiflexum</taxon>
    </lineage>
</organism>
<dbReference type="RefSeq" id="WP_258423366.1">
    <property type="nucleotide sequence ID" value="NZ_JANSUY010000007.1"/>
</dbReference>
<accession>A0A9X2SYL4</accession>
<evidence type="ECO:0000313" key="1">
    <source>
        <dbReference type="EMBL" id="MCR9015512.1"/>
    </source>
</evidence>
<sequence>MAKLVISTFIGNGKMRLYLDDKVILTDSDAATVELEEEKEYVVHWFVNGDADTSYSITISSPKEAEFQLTRRIGKGGKDCGGIRF</sequence>
<reference evidence="1" key="1">
    <citation type="submission" date="2022-08" db="EMBL/GenBank/DDBJ databases">
        <authorList>
            <person name="Zhang D."/>
        </authorList>
    </citation>
    <scope>NUCLEOTIDE SEQUENCE</scope>
    <source>
        <strain evidence="1">XJ19-11</strain>
    </source>
</reference>
<protein>
    <submittedName>
        <fullName evidence="1">Uncharacterized protein</fullName>
    </submittedName>
</protein>
<gene>
    <name evidence="1" type="ORF">NU887_10735</name>
</gene>
<dbReference type="Proteomes" id="UP001142175">
    <property type="component" value="Unassembled WGS sequence"/>
</dbReference>
<keyword evidence="2" id="KW-1185">Reference proteome</keyword>